<reference evidence="1" key="1">
    <citation type="submission" date="2022-11" db="EMBL/GenBank/DDBJ databases">
        <title>Genome Sequence of Nemania bipapillata.</title>
        <authorList>
            <person name="Buettner E."/>
        </authorList>
    </citation>
    <scope>NUCLEOTIDE SEQUENCE</scope>
    <source>
        <strain evidence="1">CP14</strain>
    </source>
</reference>
<accession>A0ACC2J6A6</accession>
<evidence type="ECO:0000313" key="1">
    <source>
        <dbReference type="EMBL" id="KAJ8123003.1"/>
    </source>
</evidence>
<name>A0ACC2J6A6_9PEZI</name>
<evidence type="ECO:0000313" key="2">
    <source>
        <dbReference type="Proteomes" id="UP001153334"/>
    </source>
</evidence>
<dbReference type="Proteomes" id="UP001153334">
    <property type="component" value="Unassembled WGS sequence"/>
</dbReference>
<comment type="caution">
    <text evidence="1">The sequence shown here is derived from an EMBL/GenBank/DDBJ whole genome shotgun (WGS) entry which is preliminary data.</text>
</comment>
<sequence>MDVIPYLPKEQQELLLAGPALAAPDGVIANFDNPPNQNDIAQATFVICLFFATFSFLVRMYARVAGLRSIKLEDAFTFAAYGTYIGYIYCGYRLLVEYGYFIHQWDLHLGDLIEITYILQIGGILYSVTLPLLKASILLEWTRLFVPRGTRNIFWWLCITLVGIQLSFLVASVFALCFTCIPFRSIYDFTVAGKCIKKSDLEITSAAIHFASDIVILILPQRVIWSLQMSLRKKLGVSFIFSLGVLACLSAILRLVSTIEYTSSADVTYKVSAVVLWALAEMTCGFIVLGMPTAPKVLFETQLMSKIKSSFRSWTGTNQSESKNTGLSHASKSSKSSTTVKAYLKIDDKGVPLRNLKSMDSESTEHLRDITTTRPENSIVRTTQLSTTEDYDYERQVQYDQLQRQHPWRTAKD</sequence>
<gene>
    <name evidence="1" type="ORF">ONZ43_g941</name>
</gene>
<organism evidence="1 2">
    <name type="scientific">Nemania bipapillata</name>
    <dbReference type="NCBI Taxonomy" id="110536"/>
    <lineage>
        <taxon>Eukaryota</taxon>
        <taxon>Fungi</taxon>
        <taxon>Dikarya</taxon>
        <taxon>Ascomycota</taxon>
        <taxon>Pezizomycotina</taxon>
        <taxon>Sordariomycetes</taxon>
        <taxon>Xylariomycetidae</taxon>
        <taxon>Xylariales</taxon>
        <taxon>Xylariaceae</taxon>
        <taxon>Nemania</taxon>
    </lineage>
</organism>
<protein>
    <submittedName>
        <fullName evidence="1">Uncharacterized protein</fullName>
    </submittedName>
</protein>
<dbReference type="EMBL" id="JAPESX010000139">
    <property type="protein sequence ID" value="KAJ8123003.1"/>
    <property type="molecule type" value="Genomic_DNA"/>
</dbReference>
<proteinExistence type="predicted"/>
<keyword evidence="2" id="KW-1185">Reference proteome</keyword>